<dbReference type="InterPro" id="IPR013324">
    <property type="entry name" value="RNA_pol_sigma_r3/r4-like"/>
</dbReference>
<feature type="domain" description="RNA polymerase sigma-70 region 2" evidence="7">
    <location>
        <begin position="28"/>
        <end position="90"/>
    </location>
</feature>
<dbReference type="SUPFAM" id="SSF88659">
    <property type="entry name" value="Sigma3 and sigma4 domains of RNA polymerase sigma factors"/>
    <property type="match status" value="1"/>
</dbReference>
<evidence type="ECO:0000256" key="1">
    <source>
        <dbReference type="ARBA" id="ARBA00010641"/>
    </source>
</evidence>
<dbReference type="Pfam" id="PF08281">
    <property type="entry name" value="Sigma70_r4_2"/>
    <property type="match status" value="1"/>
</dbReference>
<evidence type="ECO:0000256" key="4">
    <source>
        <dbReference type="ARBA" id="ARBA00023125"/>
    </source>
</evidence>
<evidence type="ECO:0000256" key="6">
    <source>
        <dbReference type="RuleBase" id="RU000716"/>
    </source>
</evidence>
<evidence type="ECO:0000259" key="8">
    <source>
        <dbReference type="Pfam" id="PF08281"/>
    </source>
</evidence>
<organism evidence="9 10">
    <name type="scientific">Alkalibacillus filiformis</name>
    <dbReference type="NCBI Taxonomy" id="200990"/>
    <lineage>
        <taxon>Bacteria</taxon>
        <taxon>Bacillati</taxon>
        <taxon>Bacillota</taxon>
        <taxon>Bacilli</taxon>
        <taxon>Bacillales</taxon>
        <taxon>Bacillaceae</taxon>
        <taxon>Alkalibacillus</taxon>
    </lineage>
</organism>
<comment type="similarity">
    <text evidence="1 6">Belongs to the sigma-70 factor family. ECF subfamily.</text>
</comment>
<dbReference type="PROSITE" id="PS01063">
    <property type="entry name" value="SIGMA70_ECF"/>
    <property type="match status" value="1"/>
</dbReference>
<keyword evidence="2 6" id="KW-0805">Transcription regulation</keyword>
<dbReference type="Proteomes" id="UP001236723">
    <property type="component" value="Unassembled WGS sequence"/>
</dbReference>
<evidence type="ECO:0000313" key="10">
    <source>
        <dbReference type="Proteomes" id="UP001236723"/>
    </source>
</evidence>
<sequence length="191" mass="22456">MSVSELQALQKETITEQDRVELLDYCMSHYGSDVKRIVYSYVQNEVDAEDVTQEVFITVYQKIDQFNQDSQLKSWLIRIAINKSKDHLRSFKHRQQRLKDKLLQSFNKESAETTTPEDLSIQTDENKQLIQQIYQLPTKYKEVIILYYFEQLTVKEMADILNTNENTMKARLKRGRDRLKTIIESGGGDHG</sequence>
<dbReference type="SUPFAM" id="SSF88946">
    <property type="entry name" value="Sigma2 domain of RNA polymerase sigma factors"/>
    <property type="match status" value="1"/>
</dbReference>
<dbReference type="Gene3D" id="1.10.1740.10">
    <property type="match status" value="1"/>
</dbReference>
<proteinExistence type="inferred from homology"/>
<dbReference type="InterPro" id="IPR013325">
    <property type="entry name" value="RNA_pol_sigma_r2"/>
</dbReference>
<evidence type="ECO:0000259" key="7">
    <source>
        <dbReference type="Pfam" id="PF04542"/>
    </source>
</evidence>
<dbReference type="Pfam" id="PF04542">
    <property type="entry name" value="Sigma70_r2"/>
    <property type="match status" value="1"/>
</dbReference>
<keyword evidence="10" id="KW-1185">Reference proteome</keyword>
<name>A0ABU0DUK3_9BACI</name>
<dbReference type="PANTHER" id="PTHR43133">
    <property type="entry name" value="RNA POLYMERASE ECF-TYPE SIGMA FACTO"/>
    <property type="match status" value="1"/>
</dbReference>
<dbReference type="PANTHER" id="PTHR43133:SF60">
    <property type="entry name" value="RNA POLYMERASE SIGMA FACTOR SIGV"/>
    <property type="match status" value="1"/>
</dbReference>
<evidence type="ECO:0000256" key="5">
    <source>
        <dbReference type="ARBA" id="ARBA00023163"/>
    </source>
</evidence>
<comment type="caution">
    <text evidence="9">The sequence shown here is derived from an EMBL/GenBank/DDBJ whole genome shotgun (WGS) entry which is preliminary data.</text>
</comment>
<keyword evidence="5 6" id="KW-0804">Transcription</keyword>
<protein>
    <recommendedName>
        <fullName evidence="6">RNA polymerase sigma factor</fullName>
    </recommendedName>
</protein>
<dbReference type="InterPro" id="IPR036388">
    <property type="entry name" value="WH-like_DNA-bd_sf"/>
</dbReference>
<evidence type="ECO:0000313" key="9">
    <source>
        <dbReference type="EMBL" id="MDQ0352140.1"/>
    </source>
</evidence>
<keyword evidence="3 6" id="KW-0731">Sigma factor</keyword>
<dbReference type="CDD" id="cd06171">
    <property type="entry name" value="Sigma70_r4"/>
    <property type="match status" value="1"/>
</dbReference>
<feature type="domain" description="RNA polymerase sigma factor 70 region 4 type 2" evidence="8">
    <location>
        <begin position="128"/>
        <end position="179"/>
    </location>
</feature>
<dbReference type="InterPro" id="IPR013249">
    <property type="entry name" value="RNA_pol_sigma70_r4_t2"/>
</dbReference>
<dbReference type="NCBIfam" id="TIGR02937">
    <property type="entry name" value="sigma70-ECF"/>
    <property type="match status" value="1"/>
</dbReference>
<dbReference type="EMBL" id="JAUSUP010000005">
    <property type="protein sequence ID" value="MDQ0352140.1"/>
    <property type="molecule type" value="Genomic_DNA"/>
</dbReference>
<dbReference type="InterPro" id="IPR007627">
    <property type="entry name" value="RNA_pol_sigma70_r2"/>
</dbReference>
<evidence type="ECO:0000256" key="2">
    <source>
        <dbReference type="ARBA" id="ARBA00023015"/>
    </source>
</evidence>
<evidence type="ECO:0000256" key="3">
    <source>
        <dbReference type="ARBA" id="ARBA00023082"/>
    </source>
</evidence>
<accession>A0ABU0DUK3</accession>
<reference evidence="9 10" key="1">
    <citation type="submission" date="2023-07" db="EMBL/GenBank/DDBJ databases">
        <title>Genomic Encyclopedia of Type Strains, Phase IV (KMG-IV): sequencing the most valuable type-strain genomes for metagenomic binning, comparative biology and taxonomic classification.</title>
        <authorList>
            <person name="Goeker M."/>
        </authorList>
    </citation>
    <scope>NUCLEOTIDE SEQUENCE [LARGE SCALE GENOMIC DNA]</scope>
    <source>
        <strain evidence="9 10">DSM 15448</strain>
    </source>
</reference>
<dbReference type="Gene3D" id="1.10.10.10">
    <property type="entry name" value="Winged helix-like DNA-binding domain superfamily/Winged helix DNA-binding domain"/>
    <property type="match status" value="1"/>
</dbReference>
<dbReference type="RefSeq" id="WP_307068444.1">
    <property type="nucleotide sequence ID" value="NZ_JAUSUP010000005.1"/>
</dbReference>
<dbReference type="InterPro" id="IPR000838">
    <property type="entry name" value="RNA_pol_sigma70_ECF_CS"/>
</dbReference>
<keyword evidence="4 6" id="KW-0238">DNA-binding</keyword>
<dbReference type="InterPro" id="IPR014284">
    <property type="entry name" value="RNA_pol_sigma-70_dom"/>
</dbReference>
<gene>
    <name evidence="9" type="ORF">J2R98_001974</name>
</gene>
<dbReference type="InterPro" id="IPR039425">
    <property type="entry name" value="RNA_pol_sigma-70-like"/>
</dbReference>